<organism evidence="2 3">
    <name type="scientific">Vigna mungo</name>
    <name type="common">Black gram</name>
    <name type="synonym">Phaseolus mungo</name>
    <dbReference type="NCBI Taxonomy" id="3915"/>
    <lineage>
        <taxon>Eukaryota</taxon>
        <taxon>Viridiplantae</taxon>
        <taxon>Streptophyta</taxon>
        <taxon>Embryophyta</taxon>
        <taxon>Tracheophyta</taxon>
        <taxon>Spermatophyta</taxon>
        <taxon>Magnoliopsida</taxon>
        <taxon>eudicotyledons</taxon>
        <taxon>Gunneridae</taxon>
        <taxon>Pentapetalae</taxon>
        <taxon>rosids</taxon>
        <taxon>fabids</taxon>
        <taxon>Fabales</taxon>
        <taxon>Fabaceae</taxon>
        <taxon>Papilionoideae</taxon>
        <taxon>50 kb inversion clade</taxon>
        <taxon>NPAAA clade</taxon>
        <taxon>indigoferoid/millettioid clade</taxon>
        <taxon>Phaseoleae</taxon>
        <taxon>Vigna</taxon>
    </lineage>
</organism>
<protein>
    <submittedName>
        <fullName evidence="2">Uncharacterized protein</fullName>
    </submittedName>
</protein>
<feature type="signal peptide" evidence="1">
    <location>
        <begin position="1"/>
        <end position="25"/>
    </location>
</feature>
<dbReference type="PANTHER" id="PTHR46567:SF1">
    <property type="entry name" value="MEDIATOR OF RNA POLYMERASE II TRANSCRIPTION SUBUNIT 12"/>
    <property type="match status" value="1"/>
</dbReference>
<dbReference type="EMBL" id="CP144696">
    <property type="protein sequence ID" value="WVZ11919.1"/>
    <property type="molecule type" value="Genomic_DNA"/>
</dbReference>
<name>A0AAQ3RXV2_VIGMU</name>
<dbReference type="Proteomes" id="UP001374535">
    <property type="component" value="Chromosome 5"/>
</dbReference>
<reference evidence="2 3" key="1">
    <citation type="journal article" date="2023" name="Life. Sci Alliance">
        <title>Evolutionary insights into 3D genome organization and epigenetic landscape of Vigna mungo.</title>
        <authorList>
            <person name="Junaid A."/>
            <person name="Singh B."/>
            <person name="Bhatia S."/>
        </authorList>
    </citation>
    <scope>NUCLEOTIDE SEQUENCE [LARGE SCALE GENOMIC DNA]</scope>
    <source>
        <strain evidence="2">Urdbean</strain>
    </source>
</reference>
<keyword evidence="1" id="KW-0732">Signal</keyword>
<sequence>MSFLKIFKKWEWVLLKLLLNEQALIEKVENHDVPLSNAIKLSSPSLEKAATKWFLGGQDVLFGWKAIRQRLHNIVVNKKLSLKTQFWEPWDNKKFDNTSLEGEVVEEGTYLKRCQQIVIERALTKLILFCIDQSSDEAHNSFEIDLVKQLSYIETHIIVIKGGSKPLGSAPAIVEGKPNKIKNRKNLRTGSAALSRRPILATDSSPLSPTALRASMSL</sequence>
<evidence type="ECO:0000256" key="1">
    <source>
        <dbReference type="SAM" id="SignalP"/>
    </source>
</evidence>
<keyword evidence="3" id="KW-1185">Reference proteome</keyword>
<evidence type="ECO:0000313" key="3">
    <source>
        <dbReference type="Proteomes" id="UP001374535"/>
    </source>
</evidence>
<dbReference type="PANTHER" id="PTHR46567">
    <property type="entry name" value="MEDIATOR OF RNA POLYMERASE II TRANSCRIPTION SUBUNIT 12"/>
    <property type="match status" value="1"/>
</dbReference>
<accession>A0AAQ3RXV2</accession>
<feature type="chain" id="PRO_5042890098" evidence="1">
    <location>
        <begin position="26"/>
        <end position="218"/>
    </location>
</feature>
<evidence type="ECO:0000313" key="2">
    <source>
        <dbReference type="EMBL" id="WVZ11919.1"/>
    </source>
</evidence>
<gene>
    <name evidence="2" type="ORF">V8G54_016449</name>
</gene>
<dbReference type="AlphaFoldDB" id="A0AAQ3RXV2"/>
<proteinExistence type="predicted"/>